<dbReference type="EMBL" id="CAEZUE010000025">
    <property type="protein sequence ID" value="CAB4587533.1"/>
    <property type="molecule type" value="Genomic_DNA"/>
</dbReference>
<reference evidence="2" key="1">
    <citation type="submission" date="2020-05" db="EMBL/GenBank/DDBJ databases">
        <authorList>
            <person name="Chiriac C."/>
            <person name="Salcher M."/>
            <person name="Ghai R."/>
            <person name="Kavagutti S V."/>
        </authorList>
    </citation>
    <scope>NUCLEOTIDE SEQUENCE</scope>
</reference>
<dbReference type="PANTHER" id="PTHR28208">
    <property type="entry name" value="PHOSPHATIDATE PHOSPHATASE APP1"/>
    <property type="match status" value="1"/>
</dbReference>
<protein>
    <submittedName>
        <fullName evidence="2">Unannotated protein</fullName>
    </submittedName>
</protein>
<proteinExistence type="predicted"/>
<gene>
    <name evidence="2" type="ORF">UFOPK1788_00320</name>
</gene>
<evidence type="ECO:0000313" key="2">
    <source>
        <dbReference type="EMBL" id="CAB4587533.1"/>
    </source>
</evidence>
<dbReference type="AlphaFoldDB" id="A0A6J6FKN7"/>
<evidence type="ECO:0000259" key="1">
    <source>
        <dbReference type="Pfam" id="PF09949"/>
    </source>
</evidence>
<dbReference type="Pfam" id="PF09949">
    <property type="entry name" value="APP1_cat"/>
    <property type="match status" value="1"/>
</dbReference>
<dbReference type="InterPro" id="IPR052935">
    <property type="entry name" value="Mg2+_PAP"/>
</dbReference>
<feature type="domain" description="Phosphatidate phosphatase APP1 catalytic" evidence="1">
    <location>
        <begin position="58"/>
        <end position="208"/>
    </location>
</feature>
<sequence length="251" mass="27603">MRIDGHRTTLTADRGGVVDTTIDLSLTPGWHTVEMRAKKGTGWTSSEVFIVDPSTTRGVVCDVDDTVMITYLPRLLLAAWNTFVLDENARMSVPGMPELMGQLAKGYPNLPTVYLSTGPWNVAPTLERFLTRHRFPKGPFLLTDWGATPDRAFRSGREHKVGSLERLANDFPNIEWVLIGDDGQHDETIYGDFSRSHPGKVRAVAIRQLSTPEAVLAGAPTMHPSPSSETVWVTGHTGTEIADALKREGVL</sequence>
<name>A0A6J6FKN7_9ZZZZ</name>
<dbReference type="InterPro" id="IPR019236">
    <property type="entry name" value="APP1_cat"/>
</dbReference>
<dbReference type="PANTHER" id="PTHR28208:SF3">
    <property type="entry name" value="PHOSPHATIDATE PHOSPHATASE APP1"/>
    <property type="match status" value="1"/>
</dbReference>
<dbReference type="GO" id="GO:0008195">
    <property type="term" value="F:phosphatidate phosphatase activity"/>
    <property type="evidence" value="ECO:0007669"/>
    <property type="project" value="InterPro"/>
</dbReference>
<accession>A0A6J6FKN7</accession>
<organism evidence="2">
    <name type="scientific">freshwater metagenome</name>
    <dbReference type="NCBI Taxonomy" id="449393"/>
    <lineage>
        <taxon>unclassified sequences</taxon>
        <taxon>metagenomes</taxon>
        <taxon>ecological metagenomes</taxon>
    </lineage>
</organism>